<proteinExistence type="predicted"/>
<protein>
    <submittedName>
        <fullName evidence="1">Uncharacterized protein</fullName>
    </submittedName>
</protein>
<sequence length="148" mass="17131">MVCTYHCRQMVIPRYFRRIRLTKCLRQSAVAEAELKFNGQSKSSNLRLLLLQQCEIVVWAYLQPLIISLLFQAKCICEAEEKYESLSKTLDPDLSLNYWRRCEEATKEVYVLRGLNSGHAYGTWTIPCVIADEDSFRAQSVNKKSRGS</sequence>
<dbReference type="EMBL" id="LR862152">
    <property type="protein sequence ID" value="CAD1834915.1"/>
    <property type="molecule type" value="Genomic_DNA"/>
</dbReference>
<evidence type="ECO:0000313" key="1">
    <source>
        <dbReference type="EMBL" id="CAD1834915.1"/>
    </source>
</evidence>
<organism evidence="1">
    <name type="scientific">Ananas comosus var. bracteatus</name>
    <name type="common">red pineapple</name>
    <dbReference type="NCBI Taxonomy" id="296719"/>
    <lineage>
        <taxon>Eukaryota</taxon>
        <taxon>Viridiplantae</taxon>
        <taxon>Streptophyta</taxon>
        <taxon>Embryophyta</taxon>
        <taxon>Tracheophyta</taxon>
        <taxon>Spermatophyta</taxon>
        <taxon>Magnoliopsida</taxon>
        <taxon>Liliopsida</taxon>
        <taxon>Poales</taxon>
        <taxon>Bromeliaceae</taxon>
        <taxon>Bromelioideae</taxon>
        <taxon>Ananas</taxon>
    </lineage>
</organism>
<name>A0A6V7PVZ8_ANACO</name>
<gene>
    <name evidence="1" type="ORF">CB5_LOCUS18126</name>
</gene>
<reference evidence="1" key="1">
    <citation type="submission" date="2020-07" db="EMBL/GenBank/DDBJ databases">
        <authorList>
            <person name="Lin J."/>
        </authorList>
    </citation>
    <scope>NUCLEOTIDE SEQUENCE</scope>
</reference>
<dbReference type="AlphaFoldDB" id="A0A6V7PVZ8"/>
<dbReference type="PANTHER" id="PTHR35754">
    <property type="entry name" value="ATP SYNTHASE SUBUNIT B"/>
    <property type="match status" value="1"/>
</dbReference>
<dbReference type="PANTHER" id="PTHR35754:SF2">
    <property type="entry name" value="ATP SYNTHASE SUBUNIT B"/>
    <property type="match status" value="1"/>
</dbReference>
<accession>A0A6V7PVZ8</accession>